<accession>A0A6P5M6V3</accession>
<evidence type="ECO:0000256" key="1">
    <source>
        <dbReference type="SAM" id="MobiDB-lite"/>
    </source>
</evidence>
<reference evidence="3" key="1">
    <citation type="submission" date="2025-08" db="UniProtKB">
        <authorList>
            <consortium name="RefSeq"/>
        </authorList>
    </citation>
    <scope>IDENTIFICATION</scope>
    <source>
        <tissue evidence="3">Spleen</tissue>
    </source>
</reference>
<organism evidence="2 3">
    <name type="scientific">Phascolarctos cinereus</name>
    <name type="common">Koala</name>
    <dbReference type="NCBI Taxonomy" id="38626"/>
    <lineage>
        <taxon>Eukaryota</taxon>
        <taxon>Metazoa</taxon>
        <taxon>Chordata</taxon>
        <taxon>Craniata</taxon>
        <taxon>Vertebrata</taxon>
        <taxon>Euteleostomi</taxon>
        <taxon>Mammalia</taxon>
        <taxon>Metatheria</taxon>
        <taxon>Diprotodontia</taxon>
        <taxon>Phascolarctidae</taxon>
        <taxon>Phascolarctos</taxon>
    </lineage>
</organism>
<dbReference type="GeneID" id="110222943"/>
<gene>
    <name evidence="3" type="primary">LOC110222943</name>
</gene>
<keyword evidence="2" id="KW-1185">Reference proteome</keyword>
<evidence type="ECO:0000313" key="3">
    <source>
        <dbReference type="RefSeq" id="XP_020863896.1"/>
    </source>
</evidence>
<protein>
    <submittedName>
        <fullName evidence="3">Uncharacterized protein LOC110222943 isoform X1</fullName>
    </submittedName>
</protein>
<dbReference type="AlphaFoldDB" id="A0A6P5M6V3"/>
<sequence length="238" mass="26477">MALDSTLSWRDSADRKGSTSQEPPGLHLFFLLWPQAGSDSHTDDRQRSSLCRICNGGAWRCSPERPAYPVLSGPLLRDVCIKYGEWGNVEHLPLLHQKERSFRASVAAAVGASRQSLCAILGWKSLEGGSQYKGGLVMSSVRRRTSSLLPLRGQCPGSLSQVTSRAALTRRCCDDPVVQLKKLRQTKASFPSTQAMKKKQGACTFHGQLRDYLESALQTFKCRVNASHYHYCCCNKKW</sequence>
<name>A0A6P5M6V3_PHACI</name>
<dbReference type="Proteomes" id="UP000515140">
    <property type="component" value="Unplaced"/>
</dbReference>
<feature type="region of interest" description="Disordered" evidence="1">
    <location>
        <begin position="1"/>
        <end position="21"/>
    </location>
</feature>
<dbReference type="KEGG" id="pcw:110222943"/>
<proteinExistence type="predicted"/>
<dbReference type="InParanoid" id="A0A6P5M6V3"/>
<evidence type="ECO:0000313" key="2">
    <source>
        <dbReference type="Proteomes" id="UP000515140"/>
    </source>
</evidence>
<dbReference type="RefSeq" id="XP_020863896.1">
    <property type="nucleotide sequence ID" value="XM_021008237.1"/>
</dbReference>